<name>A0A803M0N7_CHEQI</name>
<dbReference type="EnsemblPlants" id="AUR62021288-RA">
    <property type="protein sequence ID" value="AUR62021288-RA:cds"/>
    <property type="gene ID" value="AUR62021288"/>
</dbReference>
<evidence type="ECO:0000313" key="4">
    <source>
        <dbReference type="Proteomes" id="UP000596660"/>
    </source>
</evidence>
<dbReference type="FunFam" id="1.25.40.10:FF:000348">
    <property type="entry name" value="Pentatricopeptide repeat-containing protein chloroplastic"/>
    <property type="match status" value="1"/>
</dbReference>
<feature type="repeat" description="PPR" evidence="2">
    <location>
        <begin position="288"/>
        <end position="318"/>
    </location>
</feature>
<reference evidence="3" key="2">
    <citation type="submission" date="2021-03" db="UniProtKB">
        <authorList>
            <consortium name="EnsemblPlants"/>
        </authorList>
    </citation>
    <scope>IDENTIFICATION</scope>
</reference>
<feature type="repeat" description="PPR" evidence="2">
    <location>
        <begin position="184"/>
        <end position="214"/>
    </location>
</feature>
<evidence type="ECO:0000313" key="3">
    <source>
        <dbReference type="EnsemblPlants" id="AUR62021288-RA:cds"/>
    </source>
</evidence>
<sequence length="528" mass="60034">MIEPITSWFKISISRLLNQCKSMKQLKRIHAQILKTPKISESDRYFLTTRLLFFCAISEAGSLSYANKVFTHLERPNLYVYNALIRAYSSKLYSGQFIDSYPSLNLYIQMLRNGIYPDNLTFTFILKECSRRVDGSMGLAVYSQVVRFGFNYDLYVENCMISLLCECGFLSCAQKLFDEMPERDVVSWNSMIVGRLKNGELGLALSMFRKMEERNIFTWNSMISGFVQAGKPKVALELFQEMQLMRDGVIWPDKMTFASVISACASLGAIHYGDWVYDYLQKSGLEIDMVTATALIDMYGKCGRVDKAVKTFRDMPKKDVMAWTAMISAYALHGFGKEALDLLNQMEKLRVKPNHVTFVGILSACAHAGLVEEGRLCFDMMTHVYSIEPRAYHYACMVDMLSRASLFDEAEKLINGMPMDPDAYVWGALLGGCQMHKNVELGEKVALRLIELDPLNHAFYINLCDIYAKAGRFDDVKNIRNFMQEKGIMKAMPGSSMIEIDGVAHEFSVRGSPELVMDELVFLLSRLN</sequence>
<dbReference type="Gramene" id="AUR62021288-RA">
    <property type="protein sequence ID" value="AUR62021288-RA:cds"/>
    <property type="gene ID" value="AUR62021288"/>
</dbReference>
<protein>
    <submittedName>
        <fullName evidence="3">Uncharacterized protein</fullName>
    </submittedName>
</protein>
<reference evidence="3" key="1">
    <citation type="journal article" date="2017" name="Nature">
        <title>The genome of Chenopodium quinoa.</title>
        <authorList>
            <person name="Jarvis D.E."/>
            <person name="Ho Y.S."/>
            <person name="Lightfoot D.J."/>
            <person name="Schmoeckel S.M."/>
            <person name="Li B."/>
            <person name="Borm T.J.A."/>
            <person name="Ohyanagi H."/>
            <person name="Mineta K."/>
            <person name="Michell C.T."/>
            <person name="Saber N."/>
            <person name="Kharbatia N.M."/>
            <person name="Rupper R.R."/>
            <person name="Sharp A.R."/>
            <person name="Dally N."/>
            <person name="Boughton B.A."/>
            <person name="Woo Y.H."/>
            <person name="Gao G."/>
            <person name="Schijlen E.G.W.M."/>
            <person name="Guo X."/>
            <person name="Momin A.A."/>
            <person name="Negrao S."/>
            <person name="Al-Babili S."/>
            <person name="Gehring C."/>
            <person name="Roessner U."/>
            <person name="Jung C."/>
            <person name="Murphy K."/>
            <person name="Arold S.T."/>
            <person name="Gojobori T."/>
            <person name="van der Linden C.G."/>
            <person name="van Loo E.N."/>
            <person name="Jellen E.N."/>
            <person name="Maughan P.J."/>
            <person name="Tester M."/>
        </authorList>
    </citation>
    <scope>NUCLEOTIDE SEQUENCE [LARGE SCALE GENOMIC DNA]</scope>
    <source>
        <strain evidence="3">cv. PI 614886</strain>
    </source>
</reference>
<dbReference type="SUPFAM" id="SSF48452">
    <property type="entry name" value="TPR-like"/>
    <property type="match status" value="1"/>
</dbReference>
<dbReference type="RefSeq" id="XP_021765233.1">
    <property type="nucleotide sequence ID" value="XM_021909541.1"/>
</dbReference>
<keyword evidence="1" id="KW-0677">Repeat</keyword>
<feature type="repeat" description="PPR" evidence="2">
    <location>
        <begin position="77"/>
        <end position="117"/>
    </location>
</feature>
<feature type="repeat" description="PPR" evidence="2">
    <location>
        <begin position="153"/>
        <end position="183"/>
    </location>
</feature>
<dbReference type="Pfam" id="PF13041">
    <property type="entry name" value="PPR_2"/>
    <property type="match status" value="2"/>
</dbReference>
<evidence type="ECO:0000256" key="1">
    <source>
        <dbReference type="ARBA" id="ARBA00022737"/>
    </source>
</evidence>
<dbReference type="InterPro" id="IPR046848">
    <property type="entry name" value="E_motif"/>
</dbReference>
<feature type="repeat" description="PPR" evidence="2">
    <location>
        <begin position="215"/>
        <end position="245"/>
    </location>
</feature>
<proteinExistence type="predicted"/>
<keyword evidence="4" id="KW-1185">Reference proteome</keyword>
<dbReference type="OrthoDB" id="185373at2759"/>
<dbReference type="InterPro" id="IPR002885">
    <property type="entry name" value="PPR_rpt"/>
</dbReference>
<dbReference type="PANTHER" id="PTHR47926:SF401">
    <property type="entry name" value="PENTATRICOPEPTIDE REPEAT-CONTAINING PROTEIN"/>
    <property type="match status" value="1"/>
</dbReference>
<dbReference type="FunFam" id="1.25.40.10:FF:000329">
    <property type="entry name" value="Pentatricopeptide repeat-containing protein"/>
    <property type="match status" value="1"/>
</dbReference>
<gene>
    <name evidence="3" type="primary">LOC110729758</name>
</gene>
<dbReference type="InterPro" id="IPR011990">
    <property type="entry name" value="TPR-like_helical_dom_sf"/>
</dbReference>
<dbReference type="Pfam" id="PF01535">
    <property type="entry name" value="PPR"/>
    <property type="match status" value="2"/>
</dbReference>
<evidence type="ECO:0000256" key="2">
    <source>
        <dbReference type="PROSITE-ProRule" id="PRU00708"/>
    </source>
</evidence>
<dbReference type="Pfam" id="PF12854">
    <property type="entry name" value="PPR_1"/>
    <property type="match status" value="1"/>
</dbReference>
<dbReference type="PANTHER" id="PTHR47926">
    <property type="entry name" value="PENTATRICOPEPTIDE REPEAT-CONTAINING PROTEIN"/>
    <property type="match status" value="1"/>
</dbReference>
<dbReference type="OMA" id="PDCITFP"/>
<dbReference type="Pfam" id="PF20431">
    <property type="entry name" value="E_motif"/>
    <property type="match status" value="1"/>
</dbReference>
<dbReference type="Proteomes" id="UP000596660">
    <property type="component" value="Unplaced"/>
</dbReference>
<feature type="repeat" description="PPR" evidence="2">
    <location>
        <begin position="319"/>
        <end position="353"/>
    </location>
</feature>
<dbReference type="InterPro" id="IPR046960">
    <property type="entry name" value="PPR_At4g14850-like_plant"/>
</dbReference>
<dbReference type="GO" id="GO:0009451">
    <property type="term" value="P:RNA modification"/>
    <property type="evidence" value="ECO:0007669"/>
    <property type="project" value="InterPro"/>
</dbReference>
<dbReference type="NCBIfam" id="TIGR00756">
    <property type="entry name" value="PPR"/>
    <property type="match status" value="4"/>
</dbReference>
<dbReference type="AlphaFoldDB" id="A0A803M0N7"/>
<dbReference type="GeneID" id="110729758"/>
<organism evidence="3 4">
    <name type="scientific">Chenopodium quinoa</name>
    <name type="common">Quinoa</name>
    <dbReference type="NCBI Taxonomy" id="63459"/>
    <lineage>
        <taxon>Eukaryota</taxon>
        <taxon>Viridiplantae</taxon>
        <taxon>Streptophyta</taxon>
        <taxon>Embryophyta</taxon>
        <taxon>Tracheophyta</taxon>
        <taxon>Spermatophyta</taxon>
        <taxon>Magnoliopsida</taxon>
        <taxon>eudicotyledons</taxon>
        <taxon>Gunneridae</taxon>
        <taxon>Pentapetalae</taxon>
        <taxon>Caryophyllales</taxon>
        <taxon>Chenopodiaceae</taxon>
        <taxon>Chenopodioideae</taxon>
        <taxon>Atripliceae</taxon>
        <taxon>Chenopodium</taxon>
    </lineage>
</organism>
<dbReference type="PROSITE" id="PS51375">
    <property type="entry name" value="PPR"/>
    <property type="match status" value="6"/>
</dbReference>
<dbReference type="GO" id="GO:0003723">
    <property type="term" value="F:RNA binding"/>
    <property type="evidence" value="ECO:0007669"/>
    <property type="project" value="InterPro"/>
</dbReference>
<dbReference type="KEGG" id="cqi:110729758"/>
<dbReference type="Gene3D" id="1.25.40.10">
    <property type="entry name" value="Tetratricopeptide repeat domain"/>
    <property type="match status" value="4"/>
</dbReference>
<dbReference type="SMR" id="A0A803M0N7"/>
<accession>A0A803M0N7</accession>